<dbReference type="PROSITE" id="PS51751">
    <property type="entry name" value="EXPERA"/>
    <property type="match status" value="1"/>
</dbReference>
<gene>
    <name evidence="9" type="ORF">COEREDRAFT_40664</name>
</gene>
<feature type="domain" description="EXPERA" evidence="8">
    <location>
        <begin position="1"/>
        <end position="143"/>
    </location>
</feature>
<dbReference type="AlphaFoldDB" id="A0A2G5BF61"/>
<evidence type="ECO:0000256" key="4">
    <source>
        <dbReference type="ARBA" id="ARBA00022824"/>
    </source>
</evidence>
<dbReference type="GO" id="GO:0005789">
    <property type="term" value="C:endoplasmic reticulum membrane"/>
    <property type="evidence" value="ECO:0007669"/>
    <property type="project" value="UniProtKB-SubCell"/>
</dbReference>
<proteinExistence type="inferred from homology"/>
<organism evidence="9 10">
    <name type="scientific">Coemansia reversa (strain ATCC 12441 / NRRL 1564)</name>
    <dbReference type="NCBI Taxonomy" id="763665"/>
    <lineage>
        <taxon>Eukaryota</taxon>
        <taxon>Fungi</taxon>
        <taxon>Fungi incertae sedis</taxon>
        <taxon>Zoopagomycota</taxon>
        <taxon>Kickxellomycotina</taxon>
        <taxon>Kickxellomycetes</taxon>
        <taxon>Kickxellales</taxon>
        <taxon>Kickxellaceae</taxon>
        <taxon>Coemansia</taxon>
    </lineage>
</organism>
<feature type="transmembrane region" description="Helical" evidence="7">
    <location>
        <begin position="60"/>
        <end position="83"/>
    </location>
</feature>
<dbReference type="InterPro" id="IPR033118">
    <property type="entry name" value="EXPERA"/>
</dbReference>
<evidence type="ECO:0000256" key="2">
    <source>
        <dbReference type="ARBA" id="ARBA00009096"/>
    </source>
</evidence>
<evidence type="ECO:0000259" key="8">
    <source>
        <dbReference type="PROSITE" id="PS51751"/>
    </source>
</evidence>
<keyword evidence="4 7" id="KW-0256">Endoplasmic reticulum</keyword>
<evidence type="ECO:0000256" key="3">
    <source>
        <dbReference type="ARBA" id="ARBA00022692"/>
    </source>
</evidence>
<comment type="similarity">
    <text evidence="2">Belongs to the TMEM97/sigma-2 receptor family.</text>
</comment>
<evidence type="ECO:0000256" key="5">
    <source>
        <dbReference type="ARBA" id="ARBA00022989"/>
    </source>
</evidence>
<dbReference type="InterPro" id="IPR051987">
    <property type="entry name" value="Sigma-2_receptor-like"/>
</dbReference>
<evidence type="ECO:0000313" key="10">
    <source>
        <dbReference type="Proteomes" id="UP000242474"/>
    </source>
</evidence>
<reference evidence="9 10" key="1">
    <citation type="journal article" date="2015" name="Genome Biol. Evol.">
        <title>Phylogenomic analyses indicate that early fungi evolved digesting cell walls of algal ancestors of land plants.</title>
        <authorList>
            <person name="Chang Y."/>
            <person name="Wang S."/>
            <person name="Sekimoto S."/>
            <person name="Aerts A.L."/>
            <person name="Choi C."/>
            <person name="Clum A."/>
            <person name="LaButti K.M."/>
            <person name="Lindquist E.A."/>
            <person name="Yee Ngan C."/>
            <person name="Ohm R.A."/>
            <person name="Salamov A.A."/>
            <person name="Grigoriev I.V."/>
            <person name="Spatafora J.W."/>
            <person name="Berbee M.L."/>
        </authorList>
    </citation>
    <scope>NUCLEOTIDE SEQUENCE [LARGE SCALE GENOMIC DNA]</scope>
    <source>
        <strain evidence="9 10">NRRL 1564</strain>
    </source>
</reference>
<keyword evidence="6 7" id="KW-0472">Membrane</keyword>
<dbReference type="Proteomes" id="UP000242474">
    <property type="component" value="Unassembled WGS sequence"/>
</dbReference>
<feature type="transmembrane region" description="Helical" evidence="7">
    <location>
        <begin position="95"/>
        <end position="114"/>
    </location>
</feature>
<keyword evidence="10" id="KW-1185">Reference proteome</keyword>
<name>A0A2G5BF61_COERN</name>
<dbReference type="PIRSF" id="PIRSF031032">
    <property type="entry name" value="TMP_97_prd"/>
    <property type="match status" value="1"/>
</dbReference>
<dbReference type="InterPro" id="IPR016964">
    <property type="entry name" value="Sigma2_recept"/>
</dbReference>
<dbReference type="OrthoDB" id="433124at2759"/>
<feature type="transmembrane region" description="Helical" evidence="7">
    <location>
        <begin position="126"/>
        <end position="147"/>
    </location>
</feature>
<evidence type="ECO:0000313" key="9">
    <source>
        <dbReference type="EMBL" id="PIA17643.1"/>
    </source>
</evidence>
<keyword evidence="3 7" id="KW-0812">Transmembrane</keyword>
<dbReference type="Pfam" id="PF05241">
    <property type="entry name" value="EBP"/>
    <property type="match status" value="1"/>
</dbReference>
<evidence type="ECO:0000256" key="1">
    <source>
        <dbReference type="ARBA" id="ARBA00004477"/>
    </source>
</evidence>
<dbReference type="PANTHER" id="PTHR31204:SF1">
    <property type="entry name" value="SIGMA INTRACELLULAR RECEPTOR 2"/>
    <property type="match status" value="1"/>
</dbReference>
<dbReference type="PANTHER" id="PTHR31204">
    <property type="entry name" value="SIGMA INTRACELLULAR RECEPTOR 2"/>
    <property type="match status" value="1"/>
</dbReference>
<comment type="subcellular location">
    <subcellularLocation>
        <location evidence="1">Endoplasmic reticulum membrane</location>
        <topology evidence="1">Multi-pass membrane protein</topology>
    </subcellularLocation>
</comment>
<evidence type="ECO:0000256" key="6">
    <source>
        <dbReference type="ARBA" id="ARBA00023136"/>
    </source>
</evidence>
<protein>
    <recommendedName>
        <fullName evidence="7">Efficient mitochondria targeting-associated protein 19</fullName>
    </recommendedName>
</protein>
<dbReference type="STRING" id="763665.A0A2G5BF61"/>
<sequence length="168" mass="19013">MDKVYLWYFVSHIPITLLIDVQPLLPPDMIPQVLHGVNRLLTETLGDPFMIVGAGHSELVWFRSMLLCELILQLPFFFYAVWALWTDNPHRHLPFLVYGVHVSTTMIPVLGTLVRGEINRTCGERMLLASMYLPYLLVPLSMALISFTKCSRAISAATATLPSKRKTA</sequence>
<keyword evidence="5 7" id="KW-1133">Transmembrane helix</keyword>
<evidence type="ECO:0000256" key="7">
    <source>
        <dbReference type="PIRNR" id="PIRNR031032"/>
    </source>
</evidence>
<accession>A0A2G5BF61</accession>
<dbReference type="EMBL" id="KZ303493">
    <property type="protein sequence ID" value="PIA17643.1"/>
    <property type="molecule type" value="Genomic_DNA"/>
</dbReference>